<comment type="caution">
    <text evidence="1">The sequence shown here is derived from an EMBL/GenBank/DDBJ whole genome shotgun (WGS) entry which is preliminary data.</text>
</comment>
<reference evidence="1 2" key="1">
    <citation type="submission" date="2010-02" db="EMBL/GenBank/DDBJ databases">
        <authorList>
            <person name="Weinstock G."/>
            <person name="Sodergren E."/>
            <person name="Clifton S."/>
            <person name="Fulton L."/>
            <person name="Fulton B."/>
            <person name="Courtney L."/>
            <person name="Fronick C."/>
            <person name="Harrison M."/>
            <person name="Strong C."/>
            <person name="Farmer C."/>
            <person name="Delahaunty K."/>
            <person name="Markovic C."/>
            <person name="Hall O."/>
            <person name="Minx P."/>
            <person name="Tomlinson C."/>
            <person name="Mitreva M."/>
            <person name="Nelson J."/>
            <person name="Hou S."/>
            <person name="Wollam A."/>
            <person name="Pepin K.H."/>
            <person name="Johnson M."/>
            <person name="Bhonagiri V."/>
            <person name="Zhang X."/>
            <person name="Suruliraj S."/>
            <person name="Warren W."/>
            <person name="Chinwalla A."/>
            <person name="Mardis E.R."/>
            <person name="Wilson R.K."/>
        </authorList>
    </citation>
    <scope>NUCLEOTIDE SEQUENCE [LARGE SCALE GENOMIC DNA]</scope>
    <source>
        <strain evidence="1 2">ATCC 29315</strain>
    </source>
</reference>
<organism evidence="1 2">
    <name type="scientific">Neisseria elongata subsp. glycolytica ATCC 29315</name>
    <dbReference type="NCBI Taxonomy" id="546263"/>
    <lineage>
        <taxon>Bacteria</taxon>
        <taxon>Pseudomonadati</taxon>
        <taxon>Pseudomonadota</taxon>
        <taxon>Betaproteobacteria</taxon>
        <taxon>Neisseriales</taxon>
        <taxon>Neisseriaceae</taxon>
        <taxon>Neisseria</taxon>
    </lineage>
</organism>
<sequence>MGFIILFPFTVGRKRRREVMGTGCRLDFYQNGCSKLCPTVLSASSAILNLRNIKPEISRITSGRLKKD</sequence>
<protein>
    <submittedName>
        <fullName evidence="1">Uncharacterized protein</fullName>
    </submittedName>
</protein>
<evidence type="ECO:0000313" key="2">
    <source>
        <dbReference type="Proteomes" id="UP000005536"/>
    </source>
</evidence>
<name>D4DU34_NEIEG</name>
<dbReference type="EMBL" id="ADBF01000253">
    <property type="protein sequence ID" value="EFE48618.1"/>
    <property type="molecule type" value="Genomic_DNA"/>
</dbReference>
<dbReference type="AlphaFoldDB" id="D4DU34"/>
<accession>D4DU34</accession>
<evidence type="ECO:0000313" key="1">
    <source>
        <dbReference type="EMBL" id="EFE48618.1"/>
    </source>
</evidence>
<proteinExistence type="predicted"/>
<dbReference type="Proteomes" id="UP000005536">
    <property type="component" value="Unassembled WGS sequence"/>
</dbReference>
<gene>
    <name evidence="1" type="ORF">NEIELOOT_02592</name>
</gene>